<gene>
    <name evidence="1" type="ORF">F4821DRAFT_276118</name>
</gene>
<comment type="caution">
    <text evidence="1">The sequence shown here is derived from an EMBL/GenBank/DDBJ whole genome shotgun (WGS) entry which is preliminary data.</text>
</comment>
<reference evidence="1 2" key="1">
    <citation type="journal article" date="2022" name="New Phytol.">
        <title>Ecological generalism drives hyperdiversity of secondary metabolite gene clusters in xylarialean endophytes.</title>
        <authorList>
            <person name="Franco M.E.E."/>
            <person name="Wisecaver J.H."/>
            <person name="Arnold A.E."/>
            <person name="Ju Y.M."/>
            <person name="Slot J.C."/>
            <person name="Ahrendt S."/>
            <person name="Moore L.P."/>
            <person name="Eastman K.E."/>
            <person name="Scott K."/>
            <person name="Konkel Z."/>
            <person name="Mondo S.J."/>
            <person name="Kuo A."/>
            <person name="Hayes R.D."/>
            <person name="Haridas S."/>
            <person name="Andreopoulos B."/>
            <person name="Riley R."/>
            <person name="LaButti K."/>
            <person name="Pangilinan J."/>
            <person name="Lipzen A."/>
            <person name="Amirebrahimi M."/>
            <person name="Yan J."/>
            <person name="Adam C."/>
            <person name="Keymanesh K."/>
            <person name="Ng V."/>
            <person name="Louie K."/>
            <person name="Northen T."/>
            <person name="Drula E."/>
            <person name="Henrissat B."/>
            <person name="Hsieh H.M."/>
            <person name="Youens-Clark K."/>
            <person name="Lutzoni F."/>
            <person name="Miadlikowska J."/>
            <person name="Eastwood D.C."/>
            <person name="Hamelin R.C."/>
            <person name="Grigoriev I.V."/>
            <person name="U'Ren J.M."/>
        </authorList>
    </citation>
    <scope>NUCLEOTIDE SEQUENCE [LARGE SCALE GENOMIC DNA]</scope>
    <source>
        <strain evidence="1 2">ER1909</strain>
    </source>
</reference>
<proteinExistence type="predicted"/>
<dbReference type="Proteomes" id="UP001497680">
    <property type="component" value="Unassembled WGS sequence"/>
</dbReference>
<name>A0ACC0D961_9PEZI</name>
<accession>A0ACC0D961</accession>
<dbReference type="EMBL" id="MU394296">
    <property type="protein sequence ID" value="KAI6089297.1"/>
    <property type="molecule type" value="Genomic_DNA"/>
</dbReference>
<evidence type="ECO:0000313" key="2">
    <source>
        <dbReference type="Proteomes" id="UP001497680"/>
    </source>
</evidence>
<protein>
    <submittedName>
        <fullName evidence="1">Uncharacterized protein</fullName>
    </submittedName>
</protein>
<keyword evidence="2" id="KW-1185">Reference proteome</keyword>
<evidence type="ECO:0000313" key="1">
    <source>
        <dbReference type="EMBL" id="KAI6089297.1"/>
    </source>
</evidence>
<organism evidence="1 2">
    <name type="scientific">Hypoxylon rubiginosum</name>
    <dbReference type="NCBI Taxonomy" id="110542"/>
    <lineage>
        <taxon>Eukaryota</taxon>
        <taxon>Fungi</taxon>
        <taxon>Dikarya</taxon>
        <taxon>Ascomycota</taxon>
        <taxon>Pezizomycotina</taxon>
        <taxon>Sordariomycetes</taxon>
        <taxon>Xylariomycetidae</taxon>
        <taxon>Xylariales</taxon>
        <taxon>Hypoxylaceae</taxon>
        <taxon>Hypoxylon</taxon>
    </lineage>
</organism>
<sequence length="277" mass="31518">MSAVLAARKRTHSVISEDDDNRQTSPRPPIQSCGTTYSIPIGLDWKWVKALDQSSVDDLPAPFHAPDTLSYTGEDNDQPILRIDGDLGEYTHWALARIRRMVVSKILANMLDDPSISVKWTLSLHTRPQDTRDKRGPGYKGLSLDVARVANHEATYTQMCGIVLPREQSCTNCKAGNSKFRHCVVLPRYLNGSCGNCWYNYNGNRCSHRPYVDKRTRLSKTERPAPNKEAKPVGEQEPPDNRDLWEEIKDIKDILLDVRNVLREKHDRSPSLEHDMD</sequence>